<dbReference type="PROSITE" id="PS00135">
    <property type="entry name" value="TRYPSIN_SER"/>
    <property type="match status" value="1"/>
</dbReference>
<dbReference type="InterPro" id="IPR033116">
    <property type="entry name" value="TRYPSIN_SER"/>
</dbReference>
<dbReference type="Proteomes" id="UP000037510">
    <property type="component" value="Unassembled WGS sequence"/>
</dbReference>
<dbReference type="PRINTS" id="PR00722">
    <property type="entry name" value="CHYMOTRYPSIN"/>
</dbReference>
<organism evidence="6 7">
    <name type="scientific">Operophtera brumata</name>
    <name type="common">Winter moth</name>
    <name type="synonym">Phalaena brumata</name>
    <dbReference type="NCBI Taxonomy" id="104452"/>
    <lineage>
        <taxon>Eukaryota</taxon>
        <taxon>Metazoa</taxon>
        <taxon>Ecdysozoa</taxon>
        <taxon>Arthropoda</taxon>
        <taxon>Hexapoda</taxon>
        <taxon>Insecta</taxon>
        <taxon>Pterygota</taxon>
        <taxon>Neoptera</taxon>
        <taxon>Endopterygota</taxon>
        <taxon>Lepidoptera</taxon>
        <taxon>Glossata</taxon>
        <taxon>Ditrysia</taxon>
        <taxon>Geometroidea</taxon>
        <taxon>Geometridae</taxon>
        <taxon>Larentiinae</taxon>
        <taxon>Operophtera</taxon>
    </lineage>
</organism>
<dbReference type="GO" id="GO:0006508">
    <property type="term" value="P:proteolysis"/>
    <property type="evidence" value="ECO:0007669"/>
    <property type="project" value="UniProtKB-KW"/>
</dbReference>
<dbReference type="InterPro" id="IPR001314">
    <property type="entry name" value="Peptidase_S1A"/>
</dbReference>
<evidence type="ECO:0000256" key="4">
    <source>
        <dbReference type="SAM" id="SignalP"/>
    </source>
</evidence>
<proteinExistence type="predicted"/>
<feature type="chain" id="PRO_5005573315" evidence="4">
    <location>
        <begin position="19"/>
        <end position="258"/>
    </location>
</feature>
<evidence type="ECO:0000259" key="5">
    <source>
        <dbReference type="PROSITE" id="PS50240"/>
    </source>
</evidence>
<dbReference type="GO" id="GO:0004252">
    <property type="term" value="F:serine-type endopeptidase activity"/>
    <property type="evidence" value="ECO:0007669"/>
    <property type="project" value="InterPro"/>
</dbReference>
<feature type="signal peptide" evidence="4">
    <location>
        <begin position="1"/>
        <end position="18"/>
    </location>
</feature>
<reference evidence="6 7" key="1">
    <citation type="journal article" date="2015" name="Genome Biol. Evol.">
        <title>The genome of winter moth (Operophtera brumata) provides a genomic perspective on sexual dimorphism and phenology.</title>
        <authorList>
            <person name="Derks M.F."/>
            <person name="Smit S."/>
            <person name="Salis L."/>
            <person name="Schijlen E."/>
            <person name="Bossers A."/>
            <person name="Mateman C."/>
            <person name="Pijl A.S."/>
            <person name="de Ridder D."/>
            <person name="Groenen M.A."/>
            <person name="Visser M.E."/>
            <person name="Megens H.J."/>
        </authorList>
    </citation>
    <scope>NUCLEOTIDE SEQUENCE [LARGE SCALE GENOMIC DNA]</scope>
    <source>
        <strain evidence="6">WM2013NL</strain>
        <tissue evidence="6">Head and thorax</tissue>
    </source>
</reference>
<dbReference type="EMBL" id="JTDY01000837">
    <property type="protein sequence ID" value="KOB75723.1"/>
    <property type="molecule type" value="Genomic_DNA"/>
</dbReference>
<evidence type="ECO:0000256" key="2">
    <source>
        <dbReference type="RuleBase" id="RU363034"/>
    </source>
</evidence>
<keyword evidence="2" id="KW-0378">Hydrolase</keyword>
<dbReference type="CDD" id="cd00190">
    <property type="entry name" value="Tryp_SPc"/>
    <property type="match status" value="1"/>
</dbReference>
<dbReference type="InterPro" id="IPR043504">
    <property type="entry name" value="Peptidase_S1_PA_chymotrypsin"/>
</dbReference>
<comment type="caution">
    <text evidence="6">The sequence shown here is derived from an EMBL/GenBank/DDBJ whole genome shotgun (WGS) entry which is preliminary data.</text>
</comment>
<dbReference type="STRING" id="104452.A0A0L7LJK4"/>
<dbReference type="AlphaFoldDB" id="A0A0L7LJK4"/>
<keyword evidence="3" id="KW-0472">Membrane</keyword>
<dbReference type="Gene3D" id="2.40.10.10">
    <property type="entry name" value="Trypsin-like serine proteases"/>
    <property type="match status" value="2"/>
</dbReference>
<feature type="domain" description="Peptidase S1" evidence="5">
    <location>
        <begin position="9"/>
        <end position="258"/>
    </location>
</feature>
<dbReference type="SUPFAM" id="SSF50494">
    <property type="entry name" value="Trypsin-like serine proteases"/>
    <property type="match status" value="1"/>
</dbReference>
<dbReference type="PROSITE" id="PS50240">
    <property type="entry name" value="TRYPSIN_DOM"/>
    <property type="match status" value="1"/>
</dbReference>
<gene>
    <name evidence="6" type="ORF">OBRU01_07076</name>
</gene>
<dbReference type="InterPro" id="IPR009003">
    <property type="entry name" value="Peptidase_S1_PA"/>
</dbReference>
<dbReference type="Pfam" id="PF00089">
    <property type="entry name" value="Trypsin"/>
    <property type="match status" value="1"/>
</dbReference>
<keyword evidence="3" id="KW-1133">Transmembrane helix</keyword>
<evidence type="ECO:0000256" key="1">
    <source>
        <dbReference type="ARBA" id="ARBA00023157"/>
    </source>
</evidence>
<protein>
    <submittedName>
        <fullName evidence="6">Serine protease 11</fullName>
    </submittedName>
</protein>
<sequence>MKAVFLAVIVALAVAVSAEEVPNSSPVYDYHRSTSFDLHCIYFQLGLVIQILWIFTSVCGASLISTTRAVTAAHCNHDGSITAQSFTVVAGSNALFSGGQRIVTTNVAMHPNWTPSTAANDVAILRFSQFTLNSRFQDRTSLFKQILYFKSFSRRLAAYVSGSIGTNQVLSSVTVPIITNAECASVYGPWVHDTNICTSGAGGHGTCSGDSGGPLAIDNIGVKILIGITSFGAADGCAIGMPAAFARVTSYLSWILAA</sequence>
<keyword evidence="7" id="KW-1185">Reference proteome</keyword>
<dbReference type="InterPro" id="IPR001254">
    <property type="entry name" value="Trypsin_dom"/>
</dbReference>
<dbReference type="PANTHER" id="PTHR24260:SF134">
    <property type="entry name" value="AT07769P-RELATED"/>
    <property type="match status" value="1"/>
</dbReference>
<keyword evidence="2 6" id="KW-0645">Protease</keyword>
<name>A0A0L7LJK4_OPEBR</name>
<keyword evidence="1" id="KW-1015">Disulfide bond</keyword>
<dbReference type="PROSITE" id="PS00134">
    <property type="entry name" value="TRYPSIN_HIS"/>
    <property type="match status" value="1"/>
</dbReference>
<evidence type="ECO:0000313" key="6">
    <source>
        <dbReference type="EMBL" id="KOB75723.1"/>
    </source>
</evidence>
<dbReference type="InterPro" id="IPR051333">
    <property type="entry name" value="CLIP_Serine_Protease"/>
</dbReference>
<evidence type="ECO:0000256" key="3">
    <source>
        <dbReference type="SAM" id="Phobius"/>
    </source>
</evidence>
<dbReference type="InterPro" id="IPR018114">
    <property type="entry name" value="TRYPSIN_HIS"/>
</dbReference>
<dbReference type="SMART" id="SM00020">
    <property type="entry name" value="Tryp_SPc"/>
    <property type="match status" value="1"/>
</dbReference>
<evidence type="ECO:0000313" key="7">
    <source>
        <dbReference type="Proteomes" id="UP000037510"/>
    </source>
</evidence>
<keyword evidence="4" id="KW-0732">Signal</keyword>
<dbReference type="PANTHER" id="PTHR24260">
    <property type="match status" value="1"/>
</dbReference>
<keyword evidence="3" id="KW-0812">Transmembrane</keyword>
<feature type="transmembrane region" description="Helical" evidence="3">
    <location>
        <begin position="42"/>
        <end position="64"/>
    </location>
</feature>
<keyword evidence="2" id="KW-0720">Serine protease</keyword>
<accession>A0A0L7LJK4</accession>